<gene>
    <name evidence="2" type="ORF">BP5553_01367</name>
</gene>
<dbReference type="EMBL" id="NPIC01000001">
    <property type="protein sequence ID" value="RDL41388.1"/>
    <property type="molecule type" value="Genomic_DNA"/>
</dbReference>
<sequence length="223" mass="25233">MSDDSLLPTDDEIIAAAVQHARERQIGTPHIGTGFPILQHGQPVAWVKYTGEPDGLEREAATQAYVYETLNQQPASLEFIRVPDVKRIIRSDDPPYVLVVMEYVHGDTVRQCRERETTEERKDRFWGQVFCALSTLLNFQPPPNTPPGPAGGGKFSHLVFGEYGEPEMAPRDFNSAQDLENYIDETIQLSETNQTALSHVNAQHVRRERQFWRPPPPPPPPRP</sequence>
<dbReference type="AlphaFoldDB" id="A0A370U0U5"/>
<feature type="region of interest" description="Disordered" evidence="1">
    <location>
        <begin position="203"/>
        <end position="223"/>
    </location>
</feature>
<evidence type="ECO:0000313" key="2">
    <source>
        <dbReference type="EMBL" id="RDL41388.1"/>
    </source>
</evidence>
<comment type="caution">
    <text evidence="2">The sequence shown here is derived from an EMBL/GenBank/DDBJ whole genome shotgun (WGS) entry which is preliminary data.</text>
</comment>
<dbReference type="RefSeq" id="XP_031874044.1">
    <property type="nucleotide sequence ID" value="XM_032009990.1"/>
</dbReference>
<dbReference type="OrthoDB" id="3250044at2759"/>
<protein>
    <recommendedName>
        <fullName evidence="4">Protein kinase domain-containing protein</fullName>
    </recommendedName>
</protein>
<evidence type="ECO:0008006" key="4">
    <source>
        <dbReference type="Google" id="ProtNLM"/>
    </source>
</evidence>
<proteinExistence type="predicted"/>
<organism evidence="2 3">
    <name type="scientific">Venustampulla echinocandica</name>
    <dbReference type="NCBI Taxonomy" id="2656787"/>
    <lineage>
        <taxon>Eukaryota</taxon>
        <taxon>Fungi</taxon>
        <taxon>Dikarya</taxon>
        <taxon>Ascomycota</taxon>
        <taxon>Pezizomycotina</taxon>
        <taxon>Leotiomycetes</taxon>
        <taxon>Helotiales</taxon>
        <taxon>Pleuroascaceae</taxon>
        <taxon>Venustampulla</taxon>
    </lineage>
</organism>
<evidence type="ECO:0000256" key="1">
    <source>
        <dbReference type="SAM" id="MobiDB-lite"/>
    </source>
</evidence>
<dbReference type="GeneID" id="43594216"/>
<keyword evidence="3" id="KW-1185">Reference proteome</keyword>
<dbReference type="Proteomes" id="UP000254866">
    <property type="component" value="Unassembled WGS sequence"/>
</dbReference>
<reference evidence="2 3" key="1">
    <citation type="journal article" date="2018" name="IMA Fungus">
        <title>IMA Genome-F 9: Draft genome sequence of Annulohypoxylon stygium, Aspergillus mulundensis, Berkeleyomyces basicola (syn. Thielaviopsis basicola), Ceratocystis smalleyi, two Cercospora beticola strains, Coleophoma cylindrospora, Fusarium fracticaudum, Phialophora cf. hyalina, and Morchella septimelata.</title>
        <authorList>
            <person name="Wingfield B.D."/>
            <person name="Bills G.F."/>
            <person name="Dong Y."/>
            <person name="Huang W."/>
            <person name="Nel W.J."/>
            <person name="Swalarsk-Parry B.S."/>
            <person name="Vaghefi N."/>
            <person name="Wilken P.M."/>
            <person name="An Z."/>
            <person name="de Beer Z.W."/>
            <person name="De Vos L."/>
            <person name="Chen L."/>
            <person name="Duong T.A."/>
            <person name="Gao Y."/>
            <person name="Hammerbacher A."/>
            <person name="Kikkert J.R."/>
            <person name="Li Y."/>
            <person name="Li H."/>
            <person name="Li K."/>
            <person name="Li Q."/>
            <person name="Liu X."/>
            <person name="Ma X."/>
            <person name="Naidoo K."/>
            <person name="Pethybridge S.J."/>
            <person name="Sun J."/>
            <person name="Steenkamp E.T."/>
            <person name="van der Nest M.A."/>
            <person name="van Wyk S."/>
            <person name="Wingfield M.J."/>
            <person name="Xiong C."/>
            <person name="Yue Q."/>
            <person name="Zhang X."/>
        </authorList>
    </citation>
    <scope>NUCLEOTIDE SEQUENCE [LARGE SCALE GENOMIC DNA]</scope>
    <source>
        <strain evidence="2 3">BP 5553</strain>
    </source>
</reference>
<evidence type="ECO:0000313" key="3">
    <source>
        <dbReference type="Proteomes" id="UP000254866"/>
    </source>
</evidence>
<feature type="compositionally biased region" description="Pro residues" evidence="1">
    <location>
        <begin position="213"/>
        <end position="223"/>
    </location>
</feature>
<accession>A0A370U0U5</accession>
<name>A0A370U0U5_9HELO</name>